<dbReference type="EMBL" id="SOYY01000003">
    <property type="protein sequence ID" value="KAA0723710.1"/>
    <property type="molecule type" value="Genomic_DNA"/>
</dbReference>
<keyword evidence="2" id="KW-1185">Reference proteome</keyword>
<gene>
    <name evidence="1" type="ORF">E1301_Tti003175</name>
</gene>
<evidence type="ECO:0000313" key="2">
    <source>
        <dbReference type="Proteomes" id="UP000324632"/>
    </source>
</evidence>
<comment type="caution">
    <text evidence="1">The sequence shown here is derived from an EMBL/GenBank/DDBJ whole genome shotgun (WGS) entry which is preliminary data.</text>
</comment>
<sequence>MLRLGLSLHFKHDTGDKRHFVRSVNSSTDPLSWDEHQIVLLMSKLRKNEEKTAGVSSVFSAHHTEWQLAFPAPLTARQSLYDATFTQHLMPPPEYLHWLLCDSAILDLRGVDCNIGFEPTWWQMDGLLLAPGS</sequence>
<dbReference type="Proteomes" id="UP000324632">
    <property type="component" value="Chromosome 3"/>
</dbReference>
<organism evidence="1 2">
    <name type="scientific">Triplophysa tibetana</name>
    <dbReference type="NCBI Taxonomy" id="1572043"/>
    <lineage>
        <taxon>Eukaryota</taxon>
        <taxon>Metazoa</taxon>
        <taxon>Chordata</taxon>
        <taxon>Craniata</taxon>
        <taxon>Vertebrata</taxon>
        <taxon>Euteleostomi</taxon>
        <taxon>Actinopterygii</taxon>
        <taxon>Neopterygii</taxon>
        <taxon>Teleostei</taxon>
        <taxon>Ostariophysi</taxon>
        <taxon>Cypriniformes</taxon>
        <taxon>Nemacheilidae</taxon>
        <taxon>Triplophysa</taxon>
    </lineage>
</organism>
<protein>
    <submittedName>
        <fullName evidence="1">Uncharacterized protein</fullName>
    </submittedName>
</protein>
<dbReference type="AlphaFoldDB" id="A0A5A9PNG1"/>
<name>A0A5A9PNG1_9TELE</name>
<accession>A0A5A9PNG1</accession>
<proteinExistence type="predicted"/>
<evidence type="ECO:0000313" key="1">
    <source>
        <dbReference type="EMBL" id="KAA0723710.1"/>
    </source>
</evidence>
<reference evidence="1 2" key="1">
    <citation type="journal article" date="2019" name="Mol. Ecol. Resour.">
        <title>Chromosome-level genome assembly of Triplophysa tibetana, a fish adapted to the harsh high-altitude environment of the Tibetan Plateau.</title>
        <authorList>
            <person name="Yang X."/>
            <person name="Liu H."/>
            <person name="Ma Z."/>
            <person name="Zou Y."/>
            <person name="Zou M."/>
            <person name="Mao Y."/>
            <person name="Li X."/>
            <person name="Wang H."/>
            <person name="Chen T."/>
            <person name="Wang W."/>
            <person name="Yang R."/>
        </authorList>
    </citation>
    <scope>NUCLEOTIDE SEQUENCE [LARGE SCALE GENOMIC DNA]</scope>
    <source>
        <strain evidence="1">TTIB1903HZAU</strain>
        <tissue evidence="1">Muscle</tissue>
    </source>
</reference>